<evidence type="ECO:0000256" key="1">
    <source>
        <dbReference type="SAM" id="MobiDB-lite"/>
    </source>
</evidence>
<dbReference type="Proteomes" id="UP001497516">
    <property type="component" value="Chromosome 8"/>
</dbReference>
<keyword evidence="2" id="KW-1133">Transmembrane helix</keyword>
<protein>
    <submittedName>
        <fullName evidence="3">Uncharacterized protein</fullName>
    </submittedName>
</protein>
<sequence>MAFATVTSLDCGSNSSKQHPTTVWPSLPPSPTSIPFTMSAWLPQFRRRGARSRHLICFPWMAGSPILTFLIVTTNLNPVPNTLLAQPRFSIPSVVMTATMVRPNPRRLRRRLKTTTTNFTGTMKMTKIENQSPQLVETAREQRAERGGRWRRGTRLGI</sequence>
<dbReference type="AlphaFoldDB" id="A0AAV2GEI7"/>
<gene>
    <name evidence="3" type="ORF">LTRI10_LOCUS47679</name>
</gene>
<accession>A0AAV2GEI7</accession>
<keyword evidence="2" id="KW-0812">Transmembrane</keyword>
<keyword evidence="4" id="KW-1185">Reference proteome</keyword>
<keyword evidence="2" id="KW-0472">Membrane</keyword>
<organism evidence="3 4">
    <name type="scientific">Linum trigynum</name>
    <dbReference type="NCBI Taxonomy" id="586398"/>
    <lineage>
        <taxon>Eukaryota</taxon>
        <taxon>Viridiplantae</taxon>
        <taxon>Streptophyta</taxon>
        <taxon>Embryophyta</taxon>
        <taxon>Tracheophyta</taxon>
        <taxon>Spermatophyta</taxon>
        <taxon>Magnoliopsida</taxon>
        <taxon>eudicotyledons</taxon>
        <taxon>Gunneridae</taxon>
        <taxon>Pentapetalae</taxon>
        <taxon>rosids</taxon>
        <taxon>fabids</taxon>
        <taxon>Malpighiales</taxon>
        <taxon>Linaceae</taxon>
        <taxon>Linum</taxon>
    </lineage>
</organism>
<proteinExistence type="predicted"/>
<feature type="compositionally biased region" description="Polar residues" evidence="1">
    <location>
        <begin position="1"/>
        <end position="24"/>
    </location>
</feature>
<feature type="transmembrane region" description="Helical" evidence="2">
    <location>
        <begin position="55"/>
        <end position="72"/>
    </location>
</feature>
<reference evidence="3 4" key="1">
    <citation type="submission" date="2024-04" db="EMBL/GenBank/DDBJ databases">
        <authorList>
            <person name="Fracassetti M."/>
        </authorList>
    </citation>
    <scope>NUCLEOTIDE SEQUENCE [LARGE SCALE GENOMIC DNA]</scope>
</reference>
<evidence type="ECO:0000313" key="4">
    <source>
        <dbReference type="Proteomes" id="UP001497516"/>
    </source>
</evidence>
<feature type="region of interest" description="Disordered" evidence="1">
    <location>
        <begin position="1"/>
        <end position="28"/>
    </location>
</feature>
<dbReference type="EMBL" id="OZ034821">
    <property type="protein sequence ID" value="CAL1408055.1"/>
    <property type="molecule type" value="Genomic_DNA"/>
</dbReference>
<evidence type="ECO:0000313" key="3">
    <source>
        <dbReference type="EMBL" id="CAL1408055.1"/>
    </source>
</evidence>
<name>A0AAV2GEI7_9ROSI</name>
<evidence type="ECO:0000256" key="2">
    <source>
        <dbReference type="SAM" id="Phobius"/>
    </source>
</evidence>